<keyword evidence="2" id="KW-1185">Reference proteome</keyword>
<dbReference type="Pfam" id="PF26215">
    <property type="entry name" value="HTH_animal"/>
    <property type="match status" value="1"/>
</dbReference>
<dbReference type="GeneID" id="136079230"/>
<feature type="domain" description="Helix-turn-helix" evidence="1">
    <location>
        <begin position="577"/>
        <end position="631"/>
    </location>
</feature>
<sequence>MTFKDYITTFYGKKKYDDTKKLQDLKIRNANSKNQLVFLQKCLSNNITPKSFKIKTPIHTKKAKNIMKEYSKKLLIHARNEAKHRLYSSKKLINKLNIFLQTKVRLHDYELIKSITNKSKNYHYNKKKTEMKEKYYKLQITPIIKNTFDPPNQVIKPAILNLTNVTLDKSATELLNLGPNFVPLQKKIPYMDIITNIETCALQLEKLKKPTQAETLQQNCSKILTNSLKLKLKDNITKQQRLSINKLKNNSNIKIYPFDKGTGFALLNQKDASLKLEKQIKNSKIIDYDPTSTLTTKFQRQLCKLRKEGKLDTNTYFKMYPSDCNSPRIYGMIKAHKPVKDHPMRPVVSTINTPPYGTSDYFVKIIQPTLNKKKSRLMNSNSFVNEAKQWIIDSNEVQVSFDIVNLYPSIPIDEAIPVIIDILNADIDDLKTRTKLTLADIHQLIELSLSICYFLYENNIRVIPNSGPIGLSLMVVMAEAFLQNIERKALNIAIVYTSESKTYKRYVDDCHVCFASIKQQQMFLNIHNEQHPAIKYTVELENDLKQLNFLDINITNTGSGAYEFQIHRKEAITNVQLKPNSNINSNIIIGVFKGFLCRAKRICSQKHLQKEIDFLIDIFVENGHDKNILNNITIDYLKNGSKNTTCQPLDTQPFIKLPWIPIVGPKLRKEFRKQNIKVIFTSTPNLKNIFCNKKTKLPLNTDPGVYQLKCSYGSIYIGETKKKVISRCIEHQKNSLKEKWSSSGATEHSKTCHGKFDWLHPKTLSVAPEYRTRKIRESLEISKARVRQELRNGDVVLNRDDGDNVTTKTWGPFF</sequence>
<gene>
    <name evidence="3" type="primary">LOC136079230</name>
</gene>
<evidence type="ECO:0000313" key="3">
    <source>
        <dbReference type="RefSeq" id="XP_065651025.1"/>
    </source>
</evidence>
<evidence type="ECO:0000259" key="1">
    <source>
        <dbReference type="Pfam" id="PF26215"/>
    </source>
</evidence>
<evidence type="ECO:0000313" key="2">
    <source>
        <dbReference type="Proteomes" id="UP001652625"/>
    </source>
</evidence>
<accession>A0ABM4BPG6</accession>
<organism evidence="2 3">
    <name type="scientific">Hydra vulgaris</name>
    <name type="common">Hydra</name>
    <name type="synonym">Hydra attenuata</name>
    <dbReference type="NCBI Taxonomy" id="6087"/>
    <lineage>
        <taxon>Eukaryota</taxon>
        <taxon>Metazoa</taxon>
        <taxon>Cnidaria</taxon>
        <taxon>Hydrozoa</taxon>
        <taxon>Hydroidolina</taxon>
        <taxon>Anthoathecata</taxon>
        <taxon>Aplanulata</taxon>
        <taxon>Hydridae</taxon>
        <taxon>Hydra</taxon>
    </lineage>
</organism>
<dbReference type="PANTHER" id="PTHR21301:SF10">
    <property type="entry name" value="REVERSE TRANSCRIPTASE DOMAIN-CONTAINING PROTEIN"/>
    <property type="match status" value="1"/>
</dbReference>
<dbReference type="InterPro" id="IPR058912">
    <property type="entry name" value="HTH_animal"/>
</dbReference>
<dbReference type="Proteomes" id="UP001652625">
    <property type="component" value="Chromosome 04"/>
</dbReference>
<dbReference type="PANTHER" id="PTHR21301">
    <property type="entry name" value="REVERSE TRANSCRIPTASE"/>
    <property type="match status" value="1"/>
</dbReference>
<protein>
    <submittedName>
        <fullName evidence="3">Uncharacterized protein LOC136079230</fullName>
    </submittedName>
</protein>
<name>A0ABM4BPG6_HYDVU</name>
<proteinExistence type="predicted"/>
<dbReference type="RefSeq" id="XP_065651025.1">
    <property type="nucleotide sequence ID" value="XM_065794953.1"/>
</dbReference>
<reference evidence="3" key="1">
    <citation type="submission" date="2025-08" db="UniProtKB">
        <authorList>
            <consortium name="RefSeq"/>
        </authorList>
    </citation>
    <scope>IDENTIFICATION</scope>
</reference>